<accession>E3QG84</accession>
<proteinExistence type="predicted"/>
<gene>
    <name evidence="2" type="ORF">GLRG_04824</name>
</gene>
<evidence type="ECO:0000256" key="1">
    <source>
        <dbReference type="SAM" id="MobiDB-lite"/>
    </source>
</evidence>
<dbReference type="RefSeq" id="XP_008093700.1">
    <property type="nucleotide sequence ID" value="XM_008095509.1"/>
</dbReference>
<dbReference type="GeneID" id="24410189"/>
<evidence type="ECO:0000313" key="2">
    <source>
        <dbReference type="EMBL" id="EFQ29680.1"/>
    </source>
</evidence>
<protein>
    <submittedName>
        <fullName evidence="2">Uncharacterized protein</fullName>
    </submittedName>
</protein>
<dbReference type="Proteomes" id="UP000008782">
    <property type="component" value="Unassembled WGS sequence"/>
</dbReference>
<sequence>MDIQTLEAYGVQVRKPPTMTVSGKTELEKKKTKRWGDLKMEVMEYASNASIARNLVETLMAPAELGEATSHMTRSKAAGTRNWPSRPMFSLIERGFPGRRGKKGRKDQGFQRENVTGD</sequence>
<reference evidence="3" key="1">
    <citation type="journal article" date="2012" name="Nat. Genet.">
        <title>Lifestyle transitions in plant pathogenic Colletotrichum fungi deciphered by genome and transcriptome analyses.</title>
        <authorList>
            <person name="O'Connell R.J."/>
            <person name="Thon M.R."/>
            <person name="Hacquard S."/>
            <person name="Amyotte S.G."/>
            <person name="Kleemann J."/>
            <person name="Torres M.F."/>
            <person name="Damm U."/>
            <person name="Buiate E.A."/>
            <person name="Epstein L."/>
            <person name="Alkan N."/>
            <person name="Altmueller J."/>
            <person name="Alvarado-Balderrama L."/>
            <person name="Bauser C.A."/>
            <person name="Becker C."/>
            <person name="Birren B.W."/>
            <person name="Chen Z."/>
            <person name="Choi J."/>
            <person name="Crouch J.A."/>
            <person name="Duvick J.P."/>
            <person name="Farman M.A."/>
            <person name="Gan P."/>
            <person name="Heiman D."/>
            <person name="Henrissat B."/>
            <person name="Howard R.J."/>
            <person name="Kabbage M."/>
            <person name="Koch C."/>
            <person name="Kracher B."/>
            <person name="Kubo Y."/>
            <person name="Law A.D."/>
            <person name="Lebrun M.-H."/>
            <person name="Lee Y.-H."/>
            <person name="Miyara I."/>
            <person name="Moore N."/>
            <person name="Neumann U."/>
            <person name="Nordstroem K."/>
            <person name="Panaccione D.G."/>
            <person name="Panstruga R."/>
            <person name="Place M."/>
            <person name="Proctor R.H."/>
            <person name="Prusky D."/>
            <person name="Rech G."/>
            <person name="Reinhardt R."/>
            <person name="Rollins J.A."/>
            <person name="Rounsley S."/>
            <person name="Schardl C.L."/>
            <person name="Schwartz D.C."/>
            <person name="Shenoy N."/>
            <person name="Shirasu K."/>
            <person name="Sikhakolli U.R."/>
            <person name="Stueber K."/>
            <person name="Sukno S.A."/>
            <person name="Sweigard J.A."/>
            <person name="Takano Y."/>
            <person name="Takahara H."/>
            <person name="Trail F."/>
            <person name="van der Does H.C."/>
            <person name="Voll L.M."/>
            <person name="Will I."/>
            <person name="Young S."/>
            <person name="Zeng Q."/>
            <person name="Zhang J."/>
            <person name="Zhou S."/>
            <person name="Dickman M.B."/>
            <person name="Schulze-Lefert P."/>
            <person name="Ver Loren van Themaat E."/>
            <person name="Ma L.-J."/>
            <person name="Vaillancourt L.J."/>
        </authorList>
    </citation>
    <scope>NUCLEOTIDE SEQUENCE [LARGE SCALE GENOMIC DNA]</scope>
    <source>
        <strain evidence="3">M1.001 / M2 / FGSC 10212</strain>
    </source>
</reference>
<name>E3QG84_COLGM</name>
<dbReference type="VEuPathDB" id="FungiDB:GLRG_04824"/>
<dbReference type="EMBL" id="GG697346">
    <property type="protein sequence ID" value="EFQ29680.1"/>
    <property type="molecule type" value="Genomic_DNA"/>
</dbReference>
<feature type="region of interest" description="Disordered" evidence="1">
    <location>
        <begin position="67"/>
        <end position="118"/>
    </location>
</feature>
<evidence type="ECO:0000313" key="3">
    <source>
        <dbReference type="Proteomes" id="UP000008782"/>
    </source>
</evidence>
<keyword evidence="3" id="KW-1185">Reference proteome</keyword>
<dbReference type="HOGENOM" id="CLU_2072958_0_0_1"/>
<dbReference type="AlphaFoldDB" id="E3QG84"/>
<organism evidence="3">
    <name type="scientific">Colletotrichum graminicola (strain M1.001 / M2 / FGSC 10212)</name>
    <name type="common">Maize anthracnose fungus</name>
    <name type="synonym">Glomerella graminicola</name>
    <dbReference type="NCBI Taxonomy" id="645133"/>
    <lineage>
        <taxon>Eukaryota</taxon>
        <taxon>Fungi</taxon>
        <taxon>Dikarya</taxon>
        <taxon>Ascomycota</taxon>
        <taxon>Pezizomycotina</taxon>
        <taxon>Sordariomycetes</taxon>
        <taxon>Hypocreomycetidae</taxon>
        <taxon>Glomerellales</taxon>
        <taxon>Glomerellaceae</taxon>
        <taxon>Colletotrichum</taxon>
        <taxon>Colletotrichum graminicola species complex</taxon>
    </lineage>
</organism>